<proteinExistence type="predicted"/>
<evidence type="ECO:0000256" key="1">
    <source>
        <dbReference type="SAM" id="MobiDB-lite"/>
    </source>
</evidence>
<accession>A0ABY7GET8</accession>
<gene>
    <name evidence="2" type="ORF">MAR_034153</name>
</gene>
<evidence type="ECO:0000313" key="2">
    <source>
        <dbReference type="EMBL" id="WAR31611.1"/>
    </source>
</evidence>
<protein>
    <recommendedName>
        <fullName evidence="4">C2H2-type domain-containing protein</fullName>
    </recommendedName>
</protein>
<sequence length="457" mass="49891">MCPWCCSSPNEFKYPHDLRRHIRGQHSHQHSSIPQKLLATSNLAYCCTNPKTFLSIEPATEYSSEEAILMRFLISKMAISHNTSRVGEDLSKAHFNPNILSDNKLNARLLRMMTSCQVPSIPSGGNWLHTPDALDQTSIILGISKEYIRTTERQTLPSFKTARIASLISSTQPVSTFNPTTSTYTTPSSSTYSHPEMHQFKPITTSNSAALPMSSLTESMPLNLNDLRSPTPISISEPLVDVPTTPDLNTPPNRSPHQKSATTVTLNGDSHDHSKPPASGIPTSNKRFTDSSITETTALPATIWNDHLNETTTPLSPSLLPSATSLFGIATFNATSPFSDINTPVTQSPSQDHLVTVPHLSDNTNPTGRSVPPTTDTQYSIFTFQETTDAPNTNNFPPEYISTPLTSTKLIESSAKSLLFTGRIPLLPPDKRDWTSIKPQSITLGPGLNGPHPTGKL</sequence>
<feature type="region of interest" description="Disordered" evidence="1">
    <location>
        <begin position="173"/>
        <end position="196"/>
    </location>
</feature>
<dbReference type="Proteomes" id="UP001164746">
    <property type="component" value="Chromosome 17"/>
</dbReference>
<reference evidence="2" key="1">
    <citation type="submission" date="2022-11" db="EMBL/GenBank/DDBJ databases">
        <title>Centuries of genome instability and evolution in soft-shell clam transmissible cancer (bioRxiv).</title>
        <authorList>
            <person name="Hart S.F.M."/>
            <person name="Yonemitsu M.A."/>
            <person name="Giersch R.M."/>
            <person name="Beal B.F."/>
            <person name="Arriagada G."/>
            <person name="Davis B.W."/>
            <person name="Ostrander E.A."/>
            <person name="Goff S.P."/>
            <person name="Metzger M.J."/>
        </authorList>
    </citation>
    <scope>NUCLEOTIDE SEQUENCE</scope>
    <source>
        <strain evidence="2">MELC-2E11</strain>
        <tissue evidence="2">Siphon/mantle</tissue>
    </source>
</reference>
<keyword evidence="3" id="KW-1185">Reference proteome</keyword>
<evidence type="ECO:0000313" key="3">
    <source>
        <dbReference type="Proteomes" id="UP001164746"/>
    </source>
</evidence>
<feature type="compositionally biased region" description="Low complexity" evidence="1">
    <location>
        <begin position="179"/>
        <end position="193"/>
    </location>
</feature>
<name>A0ABY7GET8_MYAAR</name>
<organism evidence="2 3">
    <name type="scientific">Mya arenaria</name>
    <name type="common">Soft-shell clam</name>
    <dbReference type="NCBI Taxonomy" id="6604"/>
    <lineage>
        <taxon>Eukaryota</taxon>
        <taxon>Metazoa</taxon>
        <taxon>Spiralia</taxon>
        <taxon>Lophotrochozoa</taxon>
        <taxon>Mollusca</taxon>
        <taxon>Bivalvia</taxon>
        <taxon>Autobranchia</taxon>
        <taxon>Heteroconchia</taxon>
        <taxon>Euheterodonta</taxon>
        <taxon>Imparidentia</taxon>
        <taxon>Neoheterodontei</taxon>
        <taxon>Myida</taxon>
        <taxon>Myoidea</taxon>
        <taxon>Myidae</taxon>
        <taxon>Mya</taxon>
    </lineage>
</organism>
<feature type="compositionally biased region" description="Polar residues" evidence="1">
    <location>
        <begin position="258"/>
        <end position="268"/>
    </location>
</feature>
<evidence type="ECO:0008006" key="4">
    <source>
        <dbReference type="Google" id="ProtNLM"/>
    </source>
</evidence>
<feature type="region of interest" description="Disordered" evidence="1">
    <location>
        <begin position="235"/>
        <end position="289"/>
    </location>
</feature>
<dbReference type="EMBL" id="CP111028">
    <property type="protein sequence ID" value="WAR31611.1"/>
    <property type="molecule type" value="Genomic_DNA"/>
</dbReference>
<feature type="region of interest" description="Disordered" evidence="1">
    <location>
        <begin position="437"/>
        <end position="457"/>
    </location>
</feature>